<dbReference type="Gene3D" id="1.10.260.40">
    <property type="entry name" value="lambda repressor-like DNA-binding domains"/>
    <property type="match status" value="1"/>
</dbReference>
<dbReference type="EMBL" id="APLQ01000011">
    <property type="protein sequence ID" value="ENO14615.1"/>
    <property type="molecule type" value="Genomic_DNA"/>
</dbReference>
<accession>N6VWI4</accession>
<keyword evidence="1" id="KW-0805">Transcription regulation</keyword>
<dbReference type="InterPro" id="IPR015927">
    <property type="entry name" value="Peptidase_S24_S26A/B/C"/>
</dbReference>
<evidence type="ECO:0000313" key="6">
    <source>
        <dbReference type="Proteomes" id="UP000013165"/>
    </source>
</evidence>
<gene>
    <name evidence="5" type="ORF">J057_04671</name>
</gene>
<dbReference type="SUPFAM" id="SSF51306">
    <property type="entry name" value="LexA/Signal peptidase"/>
    <property type="match status" value="1"/>
</dbReference>
<dbReference type="GO" id="GO:0003677">
    <property type="term" value="F:DNA binding"/>
    <property type="evidence" value="ECO:0007669"/>
    <property type="project" value="UniProtKB-KW"/>
</dbReference>
<dbReference type="AlphaFoldDB" id="N6VWI4"/>
<dbReference type="InterPro" id="IPR010982">
    <property type="entry name" value="Lambda_DNA-bd_dom_sf"/>
</dbReference>
<dbReference type="InterPro" id="IPR039418">
    <property type="entry name" value="LexA-like"/>
</dbReference>
<dbReference type="InterPro" id="IPR001387">
    <property type="entry name" value="Cro/C1-type_HTH"/>
</dbReference>
<dbReference type="PANTHER" id="PTHR40661:SF3">
    <property type="entry name" value="FELS-1 PROPHAGE TRANSCRIPTIONAL REGULATOR"/>
    <property type="match status" value="1"/>
</dbReference>
<dbReference type="CDD" id="cd06529">
    <property type="entry name" value="S24_LexA-like"/>
    <property type="match status" value="1"/>
</dbReference>
<name>N6VWI4_9GAMM</name>
<keyword evidence="3" id="KW-0804">Transcription</keyword>
<comment type="caution">
    <text evidence="5">The sequence shown here is derived from an EMBL/GenBank/DDBJ whole genome shotgun (WGS) entry which is preliminary data.</text>
</comment>
<protein>
    <submittedName>
        <fullName evidence="5">LexA family transcriptional regulator</fullName>
    </submittedName>
</protein>
<evidence type="ECO:0000256" key="1">
    <source>
        <dbReference type="ARBA" id="ARBA00023015"/>
    </source>
</evidence>
<reference evidence="5 6" key="1">
    <citation type="journal article" date="2013" name="Genome Announc.">
        <title>Genome Sequence of the Polycyclic Aromatic Hydrocarbon-Degrading Bacterium Strain Marinobacter nanhaiticus D15-8WT.</title>
        <authorList>
            <person name="Cui Z."/>
            <person name="Gao W."/>
            <person name="Li Q."/>
            <person name="Xu G."/>
            <person name="Zheng L."/>
        </authorList>
    </citation>
    <scope>NUCLEOTIDE SEQUENCE [LARGE SCALE GENOMIC DNA]</scope>
    <source>
        <strain evidence="5 6">D15-8W</strain>
    </source>
</reference>
<dbReference type="InterPro" id="IPR036286">
    <property type="entry name" value="LexA/Signal_pep-like_sf"/>
</dbReference>
<dbReference type="Pfam" id="PF00717">
    <property type="entry name" value="Peptidase_S24"/>
    <property type="match status" value="1"/>
</dbReference>
<evidence type="ECO:0000259" key="4">
    <source>
        <dbReference type="PROSITE" id="PS50943"/>
    </source>
</evidence>
<evidence type="ECO:0000256" key="2">
    <source>
        <dbReference type="ARBA" id="ARBA00023125"/>
    </source>
</evidence>
<evidence type="ECO:0000256" key="3">
    <source>
        <dbReference type="ARBA" id="ARBA00023163"/>
    </source>
</evidence>
<dbReference type="SUPFAM" id="SSF47413">
    <property type="entry name" value="lambda repressor-like DNA-binding domains"/>
    <property type="match status" value="1"/>
</dbReference>
<dbReference type="PATRIC" id="fig|626887.3.peg.919"/>
<dbReference type="Proteomes" id="UP000013165">
    <property type="component" value="Unassembled WGS sequence"/>
</dbReference>
<keyword evidence="6" id="KW-1185">Reference proteome</keyword>
<dbReference type="Gene3D" id="2.10.109.10">
    <property type="entry name" value="Umud Fragment, subunit A"/>
    <property type="match status" value="1"/>
</dbReference>
<dbReference type="PANTHER" id="PTHR40661">
    <property type="match status" value="1"/>
</dbReference>
<dbReference type="PROSITE" id="PS50943">
    <property type="entry name" value="HTH_CROC1"/>
    <property type="match status" value="1"/>
</dbReference>
<proteinExistence type="predicted"/>
<evidence type="ECO:0000313" key="5">
    <source>
        <dbReference type="EMBL" id="ENO14615.1"/>
    </source>
</evidence>
<dbReference type="eggNOG" id="COG2932">
    <property type="taxonomic scope" value="Bacteria"/>
</dbReference>
<organism evidence="5 6">
    <name type="scientific">Marinobacter nanhaiticus D15-8W</name>
    <dbReference type="NCBI Taxonomy" id="626887"/>
    <lineage>
        <taxon>Bacteria</taxon>
        <taxon>Pseudomonadati</taxon>
        <taxon>Pseudomonadota</taxon>
        <taxon>Gammaproteobacteria</taxon>
        <taxon>Pseudomonadales</taxon>
        <taxon>Marinobacteraceae</taxon>
        <taxon>Marinobacter</taxon>
    </lineage>
</organism>
<feature type="domain" description="HTH cro/C1-type" evidence="4">
    <location>
        <begin position="28"/>
        <end position="66"/>
    </location>
</feature>
<keyword evidence="2" id="KW-0238">DNA-binding</keyword>
<dbReference type="Pfam" id="PF01381">
    <property type="entry name" value="HTH_3"/>
    <property type="match status" value="1"/>
</dbReference>
<dbReference type="HOGENOM" id="CLU_066192_1_2_6"/>
<dbReference type="STRING" id="626887.J057_04671"/>
<dbReference type="RefSeq" id="WP_004578912.1">
    <property type="nucleotide sequence ID" value="NZ_AP028878.1"/>
</dbReference>
<dbReference type="OrthoDB" id="5959816at2"/>
<dbReference type="CDD" id="cd00093">
    <property type="entry name" value="HTH_XRE"/>
    <property type="match status" value="1"/>
</dbReference>
<sequence>MNAESRENFGERLKQIEFELGGRKVLIDRTGISQSQLSRYARNEGQPTIGNVIAIANAGGYSLKWLATGKGPKKEGNEQVPEGTVVIHFYRSNQSSSGAERSTTGEKSVPILFDIDYLRDEVHVEPQACALFRARGDSMAPTIKSGDLLIIDQSVRRGDDIFVLRLNDETMLKRLQFLPTGEVKVISDSEAYDNYTLGKEQLADLQVIGRVAWHGGRC</sequence>